<feature type="transmembrane region" description="Helical" evidence="1">
    <location>
        <begin position="149"/>
        <end position="169"/>
    </location>
</feature>
<comment type="caution">
    <text evidence="2">The sequence shown here is derived from an EMBL/GenBank/DDBJ whole genome shotgun (WGS) entry which is preliminary data.</text>
</comment>
<gene>
    <name evidence="2" type="ORF">AN672_17580</name>
</gene>
<protein>
    <submittedName>
        <fullName evidence="2">Uncharacterized protein</fullName>
    </submittedName>
</protein>
<dbReference type="AlphaFoldDB" id="A0AA40NIC3"/>
<dbReference type="Proteomes" id="UP000050520">
    <property type="component" value="Unassembled WGS sequence"/>
</dbReference>
<keyword evidence="1" id="KW-0812">Transmembrane</keyword>
<reference evidence="2 3" key="2">
    <citation type="journal article" date="2017" name="PLoS ONE">
        <title>Genomic and phenotypic characterisation of fluoroquinolone resistance mechanisms in Enterobacteriaceae in Durban, South Africa.</title>
        <authorList>
            <person name="Osei Sekyere J."/>
            <person name="Amoako D.G."/>
        </authorList>
    </citation>
    <scope>NUCLEOTIDE SEQUENCE [LARGE SCALE GENOMIC DNA]</scope>
    <source>
        <strain evidence="2 3">ST62:944112508</strain>
    </source>
</reference>
<keyword evidence="1" id="KW-1133">Transmembrane helix</keyword>
<name>A0AA40NIC3_CITFR</name>
<feature type="transmembrane region" description="Helical" evidence="1">
    <location>
        <begin position="39"/>
        <end position="58"/>
    </location>
</feature>
<feature type="transmembrane region" description="Helical" evidence="1">
    <location>
        <begin position="78"/>
        <end position="104"/>
    </location>
</feature>
<evidence type="ECO:0000256" key="1">
    <source>
        <dbReference type="SAM" id="Phobius"/>
    </source>
</evidence>
<dbReference type="EMBL" id="LJEB01000081">
    <property type="protein sequence ID" value="KPR54127.1"/>
    <property type="molecule type" value="Genomic_DNA"/>
</dbReference>
<reference evidence="3" key="1">
    <citation type="submission" date="2015-09" db="EMBL/GenBank/DDBJ databases">
        <title>Prevalence of NDMs in South Africa.</title>
        <authorList>
            <person name="Osei Sekyere J."/>
            <person name="Govinden U."/>
            <person name="Essack S."/>
            <person name="Haldorsen B."/>
            <person name="Samuelsen O."/>
            <person name="Aasnaes B."/>
            <person name="Sundsfjord A."/>
        </authorList>
    </citation>
    <scope>NUCLEOTIDE SEQUENCE [LARGE SCALE GENOMIC DNA]</scope>
    <source>
        <strain evidence="3">ST62:944112508</strain>
    </source>
</reference>
<keyword evidence="1" id="KW-0472">Membrane</keyword>
<sequence>MCIVITQADVNNDIRMLAESIEDYNRPLISPLHALKLSMLLPLSCAAVYALAVMWTVYSFVPHIDHFDNMTTLTGEYGFILAASSLALVFSLFIGMALYGPALAYLSLSKEARAKSLIIGRLKKIISKFAVFFFLCNTSVAIISVEAPWVLVLSPVAIMLPFLIMQTVVSAEMTRYGIGPILGKLKSISQKI</sequence>
<feature type="transmembrane region" description="Helical" evidence="1">
    <location>
        <begin position="125"/>
        <end position="143"/>
    </location>
</feature>
<evidence type="ECO:0000313" key="2">
    <source>
        <dbReference type="EMBL" id="KPR54127.1"/>
    </source>
</evidence>
<accession>A0AA40NIC3</accession>
<evidence type="ECO:0000313" key="3">
    <source>
        <dbReference type="Proteomes" id="UP000050520"/>
    </source>
</evidence>
<organism evidence="2 3">
    <name type="scientific">Citrobacter freundii</name>
    <dbReference type="NCBI Taxonomy" id="546"/>
    <lineage>
        <taxon>Bacteria</taxon>
        <taxon>Pseudomonadati</taxon>
        <taxon>Pseudomonadota</taxon>
        <taxon>Gammaproteobacteria</taxon>
        <taxon>Enterobacterales</taxon>
        <taxon>Enterobacteriaceae</taxon>
        <taxon>Citrobacter</taxon>
        <taxon>Citrobacter freundii complex</taxon>
    </lineage>
</organism>
<proteinExistence type="predicted"/>